<reference evidence="3" key="1">
    <citation type="submission" date="2024-06" db="EMBL/GenBank/DDBJ databases">
        <title>Caulobacter inopinatus, sp. nov.</title>
        <authorList>
            <person name="Donachie S.P."/>
        </authorList>
    </citation>
    <scope>NUCLEOTIDE SEQUENCE</scope>
    <source>
        <strain evidence="3">73W</strain>
    </source>
</reference>
<gene>
    <name evidence="3" type="ORF">ABOZ73_10570</name>
</gene>
<organism evidence="3">
    <name type="scientific">Caulobacter sp. 73W</name>
    <dbReference type="NCBI Taxonomy" id="3161137"/>
    <lineage>
        <taxon>Bacteria</taxon>
        <taxon>Pseudomonadati</taxon>
        <taxon>Pseudomonadota</taxon>
        <taxon>Alphaproteobacteria</taxon>
        <taxon>Caulobacterales</taxon>
        <taxon>Caulobacteraceae</taxon>
        <taxon>Caulobacter</taxon>
    </lineage>
</organism>
<proteinExistence type="predicted"/>
<sequence>MSDALNPALSDAKDAKATAREAVADTKRSFKDTAATAKAGLTDAAHKAEKALKEGAEALRAQSRTYADNASQYWDDGQRYVVERVKERPVTATLAGLGVGVLLGLLLANRSNK</sequence>
<evidence type="ECO:0008006" key="4">
    <source>
        <dbReference type="Google" id="ProtNLM"/>
    </source>
</evidence>
<keyword evidence="2" id="KW-0472">Membrane</keyword>
<protein>
    <recommendedName>
        <fullName evidence="4">DUF883 domain-containing protein</fullName>
    </recommendedName>
</protein>
<dbReference type="AlphaFoldDB" id="A0AB39KNE6"/>
<keyword evidence="2" id="KW-0812">Transmembrane</keyword>
<dbReference type="EMBL" id="CP158375">
    <property type="protein sequence ID" value="XDO95267.1"/>
    <property type="molecule type" value="Genomic_DNA"/>
</dbReference>
<accession>A0AB39KNE6</accession>
<evidence type="ECO:0000313" key="3">
    <source>
        <dbReference type="EMBL" id="XDO95267.1"/>
    </source>
</evidence>
<dbReference type="RefSeq" id="WP_369058119.1">
    <property type="nucleotide sequence ID" value="NZ_CP158375.1"/>
</dbReference>
<name>A0AB39KNE6_9CAUL</name>
<feature type="compositionally biased region" description="Basic and acidic residues" evidence="1">
    <location>
        <begin position="11"/>
        <end position="24"/>
    </location>
</feature>
<keyword evidence="2" id="KW-1133">Transmembrane helix</keyword>
<evidence type="ECO:0000256" key="2">
    <source>
        <dbReference type="SAM" id="Phobius"/>
    </source>
</evidence>
<evidence type="ECO:0000256" key="1">
    <source>
        <dbReference type="SAM" id="MobiDB-lite"/>
    </source>
</evidence>
<dbReference type="Gene3D" id="1.10.287.700">
    <property type="entry name" value="Helix hairpin bin"/>
    <property type="match status" value="1"/>
</dbReference>
<feature type="region of interest" description="Disordered" evidence="1">
    <location>
        <begin position="1"/>
        <end position="24"/>
    </location>
</feature>
<feature type="transmembrane region" description="Helical" evidence="2">
    <location>
        <begin position="90"/>
        <end position="108"/>
    </location>
</feature>